<dbReference type="InterPro" id="IPR051675">
    <property type="entry name" value="Endo/Exo/Phosphatase_dom_1"/>
</dbReference>
<dbReference type="Gene3D" id="3.10.560.10">
    <property type="entry name" value="Outer membrane lipoprotein wza domain like"/>
    <property type="match status" value="1"/>
</dbReference>
<dbReference type="GO" id="GO:0003677">
    <property type="term" value="F:DNA binding"/>
    <property type="evidence" value="ECO:0007669"/>
    <property type="project" value="InterPro"/>
</dbReference>
<feature type="domain" description="Helix-hairpin-helix DNA-binding motif class 1" evidence="1">
    <location>
        <begin position="188"/>
        <end position="207"/>
    </location>
</feature>
<dbReference type="AlphaFoldDB" id="D9S2B2"/>
<dbReference type="Gene3D" id="1.10.150.320">
    <property type="entry name" value="Photosystem II 12 kDa extrinsic protein"/>
    <property type="match status" value="1"/>
</dbReference>
<dbReference type="InterPro" id="IPR003583">
    <property type="entry name" value="Hlx-hairpin-Hlx_DNA-bd_motif"/>
</dbReference>
<dbReference type="KEGG" id="toc:Toce_0773"/>
<accession>D9S2B2</accession>
<dbReference type="Pfam" id="PF10531">
    <property type="entry name" value="SLBB"/>
    <property type="match status" value="1"/>
</dbReference>
<dbReference type="Proteomes" id="UP000000272">
    <property type="component" value="Chromosome"/>
</dbReference>
<dbReference type="PANTHER" id="PTHR21180:SF32">
    <property type="entry name" value="ENDONUCLEASE_EXONUCLEASE_PHOSPHATASE FAMILY DOMAIN-CONTAINING PROTEIN 1"/>
    <property type="match status" value="1"/>
</dbReference>
<sequence>MPEFTKREKILLMLLAAVSVFAAVSAYWAFFAKSPDVAFRLENGPAVTVFQPAGDTLQDPAQPAKIVVHVAGAVKRPGVYELDEGRRVIDAIEAAGGCLSEADLASLNLARKLRDEDKLYVPRIGEFPVTGSAGSAGANGGASSAADGRININTAGLEELDKLPGIGPALAQRIIDYRNQHGPFKSVEELKNVSGIGEKKFEELKDLVKVN</sequence>
<dbReference type="SMART" id="SM00278">
    <property type="entry name" value="HhH1"/>
    <property type="match status" value="2"/>
</dbReference>
<dbReference type="STRING" id="555079.Toce_0773"/>
<feature type="domain" description="Helix-hairpin-helix DNA-binding motif class 1" evidence="1">
    <location>
        <begin position="158"/>
        <end position="177"/>
    </location>
</feature>
<dbReference type="GO" id="GO:0015627">
    <property type="term" value="C:type II protein secretion system complex"/>
    <property type="evidence" value="ECO:0007669"/>
    <property type="project" value="TreeGrafter"/>
</dbReference>
<dbReference type="Pfam" id="PF12836">
    <property type="entry name" value="HHH_3"/>
    <property type="match status" value="1"/>
</dbReference>
<dbReference type="RefSeq" id="WP_013275584.1">
    <property type="nucleotide sequence ID" value="NC_014377.1"/>
</dbReference>
<dbReference type="SUPFAM" id="SSF47781">
    <property type="entry name" value="RuvA domain 2-like"/>
    <property type="match status" value="1"/>
</dbReference>
<dbReference type="PANTHER" id="PTHR21180">
    <property type="entry name" value="ENDONUCLEASE/EXONUCLEASE/PHOSPHATASE FAMILY DOMAIN-CONTAINING PROTEIN 1"/>
    <property type="match status" value="1"/>
</dbReference>
<proteinExistence type="predicted"/>
<dbReference type="eggNOG" id="COG1596">
    <property type="taxonomic scope" value="Bacteria"/>
</dbReference>
<dbReference type="InterPro" id="IPR004509">
    <property type="entry name" value="Competence_ComEA_HhH"/>
</dbReference>
<dbReference type="eggNOG" id="COG1555">
    <property type="taxonomic scope" value="Bacteria"/>
</dbReference>
<dbReference type="HOGENOM" id="CLU_052011_1_2_9"/>
<dbReference type="EMBL" id="CP002131">
    <property type="protein sequence ID" value="ADL07539.1"/>
    <property type="molecule type" value="Genomic_DNA"/>
</dbReference>
<dbReference type="InterPro" id="IPR019554">
    <property type="entry name" value="Soluble_ligand-bd"/>
</dbReference>
<protein>
    <submittedName>
        <fullName evidence="2">Competence protein ComEA helix-hairpin-helix repeat protein</fullName>
    </submittedName>
</protein>
<dbReference type="GO" id="GO:0006281">
    <property type="term" value="P:DNA repair"/>
    <property type="evidence" value="ECO:0007669"/>
    <property type="project" value="InterPro"/>
</dbReference>
<gene>
    <name evidence="2" type="ordered locus">Toce_0773</name>
</gene>
<evidence type="ECO:0000313" key="2">
    <source>
        <dbReference type="EMBL" id="ADL07539.1"/>
    </source>
</evidence>
<dbReference type="NCBIfam" id="TIGR00426">
    <property type="entry name" value="competence protein ComEA helix-hairpin-helix repeat region"/>
    <property type="match status" value="1"/>
</dbReference>
<dbReference type="GO" id="GO:0015628">
    <property type="term" value="P:protein secretion by the type II secretion system"/>
    <property type="evidence" value="ECO:0007669"/>
    <property type="project" value="TreeGrafter"/>
</dbReference>
<reference evidence="2 3" key="1">
    <citation type="journal article" date="2010" name="Stand. Genomic Sci.">
        <title>Complete genome sequence of Thermosediminibacter oceani type strain (JW/IW-1228P).</title>
        <authorList>
            <person name="Pitluck S."/>
            <person name="Yasawong M."/>
            <person name="Munk C."/>
            <person name="Nolan M."/>
            <person name="Lapidus A."/>
            <person name="Lucas S."/>
            <person name="Glavina Del Rio T."/>
            <person name="Tice H."/>
            <person name="Cheng J.F."/>
            <person name="Bruce D."/>
            <person name="Detter C."/>
            <person name="Tapia R."/>
            <person name="Han C."/>
            <person name="Goodwin L."/>
            <person name="Liolios K."/>
            <person name="Ivanova N."/>
            <person name="Mavromatis K."/>
            <person name="Mikhailova N."/>
            <person name="Pati A."/>
            <person name="Chen A."/>
            <person name="Palaniappan K."/>
            <person name="Land M."/>
            <person name="Hauser L."/>
            <person name="Chang Y.J."/>
            <person name="Jeffries C.D."/>
            <person name="Rohde M."/>
            <person name="Spring S."/>
            <person name="Sikorski J."/>
            <person name="Goker M."/>
            <person name="Woyke T."/>
            <person name="Bristow J."/>
            <person name="Eisen J.A."/>
            <person name="Markowitz V."/>
            <person name="Hugenholtz P."/>
            <person name="Kyrpides N.C."/>
            <person name="Klenk H.P."/>
        </authorList>
    </citation>
    <scope>NUCLEOTIDE SEQUENCE [LARGE SCALE GENOMIC DNA]</scope>
    <source>
        <strain evidence="3">ATCC BAA-1034 / DSM 16646 / JW/IW-1228P</strain>
    </source>
</reference>
<name>D9S2B2_THEOJ</name>
<keyword evidence="3" id="KW-1185">Reference proteome</keyword>
<evidence type="ECO:0000313" key="3">
    <source>
        <dbReference type="Proteomes" id="UP000000272"/>
    </source>
</evidence>
<dbReference type="InterPro" id="IPR010994">
    <property type="entry name" value="RuvA_2-like"/>
</dbReference>
<evidence type="ECO:0000259" key="1">
    <source>
        <dbReference type="SMART" id="SM00278"/>
    </source>
</evidence>
<organism evidence="2 3">
    <name type="scientific">Thermosediminibacter oceani (strain ATCC BAA-1034 / DSM 16646 / JW/IW-1228P)</name>
    <dbReference type="NCBI Taxonomy" id="555079"/>
    <lineage>
        <taxon>Bacteria</taxon>
        <taxon>Bacillati</taxon>
        <taxon>Bacillota</taxon>
        <taxon>Clostridia</taxon>
        <taxon>Thermosediminibacterales</taxon>
        <taxon>Thermosediminibacteraceae</taxon>
        <taxon>Thermosediminibacter</taxon>
    </lineage>
</organism>